<dbReference type="GO" id="GO:0046872">
    <property type="term" value="F:metal ion binding"/>
    <property type="evidence" value="ECO:0007669"/>
    <property type="project" value="UniProtKB-KW"/>
</dbReference>
<dbReference type="SUPFAM" id="SSF48452">
    <property type="entry name" value="TPR-like"/>
    <property type="match status" value="2"/>
</dbReference>
<dbReference type="Pfam" id="PF21322">
    <property type="entry name" value="KDM6_C-hel"/>
    <property type="match status" value="1"/>
</dbReference>
<dbReference type="GO" id="GO:0005634">
    <property type="term" value="C:nucleus"/>
    <property type="evidence" value="ECO:0007669"/>
    <property type="project" value="UniProtKB-SubCell"/>
</dbReference>
<evidence type="ECO:0000259" key="14">
    <source>
        <dbReference type="PROSITE" id="PS51184"/>
    </source>
</evidence>
<dbReference type="InterPro" id="IPR003347">
    <property type="entry name" value="JmjC_dom"/>
</dbReference>
<feature type="domain" description="JmjC" evidence="14">
    <location>
        <begin position="914"/>
        <end position="1077"/>
    </location>
</feature>
<keyword evidence="4" id="KW-0479">Metal-binding</keyword>
<evidence type="ECO:0000256" key="1">
    <source>
        <dbReference type="ARBA" id="ARBA00001954"/>
    </source>
</evidence>
<feature type="compositionally biased region" description="Basic and acidic residues" evidence="13">
    <location>
        <begin position="541"/>
        <end position="550"/>
    </location>
</feature>
<feature type="repeat" description="TPR" evidence="12">
    <location>
        <begin position="68"/>
        <end position="101"/>
    </location>
</feature>
<dbReference type="PANTHER" id="PTHR14017:SF1">
    <property type="entry name" value="LD02225P"/>
    <property type="match status" value="1"/>
</dbReference>
<keyword evidence="9" id="KW-0408">Iron</keyword>
<dbReference type="InterPro" id="IPR048562">
    <property type="entry name" value="KDM6A_B-like_C-hel"/>
</dbReference>
<dbReference type="Pfam" id="PF02373">
    <property type="entry name" value="JmjC"/>
    <property type="match status" value="1"/>
</dbReference>
<organism evidence="15 16">
    <name type="scientific">Heterodera trifolii</name>
    <dbReference type="NCBI Taxonomy" id="157864"/>
    <lineage>
        <taxon>Eukaryota</taxon>
        <taxon>Metazoa</taxon>
        <taxon>Ecdysozoa</taxon>
        <taxon>Nematoda</taxon>
        <taxon>Chromadorea</taxon>
        <taxon>Rhabditida</taxon>
        <taxon>Tylenchina</taxon>
        <taxon>Tylenchomorpha</taxon>
        <taxon>Tylenchoidea</taxon>
        <taxon>Heteroderidae</taxon>
        <taxon>Heteroderinae</taxon>
        <taxon>Heterodera</taxon>
    </lineage>
</organism>
<dbReference type="Gene3D" id="1.25.40.10">
    <property type="entry name" value="Tetratricopeptide repeat domain"/>
    <property type="match status" value="2"/>
</dbReference>
<keyword evidence="3" id="KW-0597">Phosphoprotein</keyword>
<dbReference type="Proteomes" id="UP001620626">
    <property type="component" value="Unassembled WGS sequence"/>
</dbReference>
<dbReference type="EMBL" id="JBICBT010000785">
    <property type="protein sequence ID" value="KAL3100848.1"/>
    <property type="molecule type" value="Genomic_DNA"/>
</dbReference>
<dbReference type="PROSITE" id="PS50005">
    <property type="entry name" value="TPR"/>
    <property type="match status" value="3"/>
</dbReference>
<gene>
    <name evidence="15" type="ORF">niasHT_025760</name>
</gene>
<dbReference type="PANTHER" id="PTHR14017">
    <property type="entry name" value="LYSINE-SPECIFIC DEMETHYLASE"/>
    <property type="match status" value="1"/>
</dbReference>
<dbReference type="GO" id="GO:0032452">
    <property type="term" value="F:histone demethylase activity"/>
    <property type="evidence" value="ECO:0007669"/>
    <property type="project" value="UniProtKB-ARBA"/>
</dbReference>
<comment type="caution">
    <text evidence="15">The sequence shown here is derived from an EMBL/GenBank/DDBJ whole genome shotgun (WGS) entry which is preliminary data.</text>
</comment>
<dbReference type="GO" id="GO:0051213">
    <property type="term" value="F:dioxygenase activity"/>
    <property type="evidence" value="ECO:0007669"/>
    <property type="project" value="UniProtKB-KW"/>
</dbReference>
<evidence type="ECO:0000256" key="9">
    <source>
        <dbReference type="ARBA" id="ARBA00023004"/>
    </source>
</evidence>
<evidence type="ECO:0000256" key="2">
    <source>
        <dbReference type="ARBA" id="ARBA00004123"/>
    </source>
</evidence>
<evidence type="ECO:0000313" key="16">
    <source>
        <dbReference type="Proteomes" id="UP001620626"/>
    </source>
</evidence>
<evidence type="ECO:0000256" key="5">
    <source>
        <dbReference type="ARBA" id="ARBA00022833"/>
    </source>
</evidence>
<dbReference type="Gene3D" id="2.10.110.20">
    <property type="match status" value="1"/>
</dbReference>
<dbReference type="InterPro" id="IPR046941">
    <property type="entry name" value="KDM6_GATAL_sf"/>
</dbReference>
<dbReference type="Gene3D" id="2.60.120.650">
    <property type="entry name" value="Cupin"/>
    <property type="match status" value="1"/>
</dbReference>
<feature type="region of interest" description="Disordered" evidence="13">
    <location>
        <begin position="288"/>
        <end position="310"/>
    </location>
</feature>
<dbReference type="Pfam" id="PF13181">
    <property type="entry name" value="TPR_8"/>
    <property type="match status" value="1"/>
</dbReference>
<evidence type="ECO:0000256" key="7">
    <source>
        <dbReference type="ARBA" id="ARBA00022964"/>
    </source>
</evidence>
<evidence type="ECO:0000256" key="3">
    <source>
        <dbReference type="ARBA" id="ARBA00022553"/>
    </source>
</evidence>
<feature type="compositionally biased region" description="Acidic residues" evidence="13">
    <location>
        <begin position="620"/>
        <end position="631"/>
    </location>
</feature>
<evidence type="ECO:0000256" key="8">
    <source>
        <dbReference type="ARBA" id="ARBA00023002"/>
    </source>
</evidence>
<evidence type="ECO:0000256" key="4">
    <source>
        <dbReference type="ARBA" id="ARBA00022723"/>
    </source>
</evidence>
<comment type="subcellular location">
    <subcellularLocation>
        <location evidence="2">Nucleus</location>
    </subcellularLocation>
</comment>
<dbReference type="InterPro" id="IPR048560">
    <property type="entry name" value="KDM6A_B-like_GATAL"/>
</dbReference>
<feature type="compositionally biased region" description="Low complexity" evidence="13">
    <location>
        <begin position="293"/>
        <end position="307"/>
    </location>
</feature>
<keyword evidence="8" id="KW-0560">Oxidoreductase</keyword>
<evidence type="ECO:0000256" key="6">
    <source>
        <dbReference type="ARBA" id="ARBA00022853"/>
    </source>
</evidence>
<dbReference type="SMART" id="SM00558">
    <property type="entry name" value="JmjC"/>
    <property type="match status" value="1"/>
</dbReference>
<evidence type="ECO:0000256" key="13">
    <source>
        <dbReference type="SAM" id="MobiDB-lite"/>
    </source>
</evidence>
<comment type="similarity">
    <text evidence="11">Belongs to the UTX family.</text>
</comment>
<feature type="region of interest" description="Disordered" evidence="13">
    <location>
        <begin position="848"/>
        <end position="893"/>
    </location>
</feature>
<accession>A0ABD2KD19</accession>
<dbReference type="Pfam" id="PF21326">
    <property type="entry name" value="KDM6_GATAL"/>
    <property type="match status" value="1"/>
</dbReference>
<reference evidence="15 16" key="1">
    <citation type="submission" date="2024-10" db="EMBL/GenBank/DDBJ databases">
        <authorList>
            <person name="Kim D."/>
        </authorList>
    </citation>
    <scope>NUCLEOTIDE SEQUENCE [LARGE SCALE GENOMIC DNA]</scope>
    <source>
        <strain evidence="15">BH-2024</strain>
    </source>
</reference>
<feature type="region of interest" description="Disordered" evidence="13">
    <location>
        <begin position="539"/>
        <end position="662"/>
    </location>
</feature>
<feature type="repeat" description="TPR" evidence="12">
    <location>
        <begin position="367"/>
        <end position="400"/>
    </location>
</feature>
<dbReference type="InterPro" id="IPR051630">
    <property type="entry name" value="Corepressor-Demethylase"/>
</dbReference>
<keyword evidence="7" id="KW-0223">Dioxygenase</keyword>
<dbReference type="InterPro" id="IPR019734">
    <property type="entry name" value="TPR_rpt"/>
</dbReference>
<proteinExistence type="inferred from homology"/>
<keyword evidence="16" id="KW-1185">Reference proteome</keyword>
<dbReference type="AlphaFoldDB" id="A0ABD2KD19"/>
<keyword evidence="12" id="KW-0802">TPR repeat</keyword>
<keyword evidence="10" id="KW-0539">Nucleus</keyword>
<sequence length="1217" mass="138411">MLMPTEITKTNCESLLSFDFPQRKKYSKSSILIRALRETERNLVELIKTKSDRAENQRNAVEEKERMFGIYLRLGHVNLLAEDFARALSAYQRAYKCKRDDFWRDPSALYGLGLCYFHFRTYRPVIDLFCQLLFSHPYTANSVLSDVHVRLGLSFKSVDNIPLALKHLTIAFEEGHEECAFPKHFLRFQIAHCFDIAGDVRKAVEEYRKLIDESTVVKFSNHLLAAIYSRLGWISLCTREREPKEHQYQKLKDAEKLLCKARELSPTDSKANCYLGLCYSEQRRELAKKGAEEQQQPNAANGQQQQPRYNADQAAQNAFVSYRTAIDSDESDANIWRSIGVLYQQQNQPIDALQAFACAVQLNDRHFGAWLDLGHLYESHRQYAEALAAYTKALKATSEPPEQLRARILAIERELSQIGGPKNYSLLLQQQNQANRRSDSILLPSIENAWQLGIPAQVRQRLADLKNHTILNYREGSSLWSSQELVADSMQMDSPTTLNRLTPTQRQILQILKVNKDQLEGGSLETTLLYELEQRVPTTADAREGAKNDARNGTTTSPGHRTAADQTDVPRPLNQIECRPSSAFPSERHHSPSTFASPPLQQSHELTLPSSMMSPKEETPMDGEEDEENEESPSSSHKFHRHHKQQIQEEKISSSTSSSSDLPPNFSLLAPVNVPVTVSSEEIFDLCKKRASKPDEYFLAPIFDEDVPPPRRPVPSQAPVSKDKLLLKTPLLLVENQKDASAIELQQYCYAQPIVLIHGLTMALKIDLSQFSTKTLIQTAPEHEVEVRTQFKMPSYDVNLDQMGESTWAIRSSKSWSTISRYGQYQAESFRHSLKEETEKLRQANPKLFQQQTPSTSDTPPVDCASPAPSKKRKTAASMAAGSGTPTSRGRVEESSPYKIIKFGTNIDLSDERKFYVQLKELNKLPAFCRLNSASNMLSYLGHTVFGMNTVQLYLKVPGCRTPGHLENNSFASVNVNIGPGECEWFGVPYEYWPVLENLCKERNIDFLRGAWWPSVADLVKSDVPFYRFTQKAGDVVWVNGGCVHWVQSTGWCNNVAWNVGPMTANQLEMALLAHEWNRLNSYQSLVPMQHLCWALARDVRFTNQKLFNQVKHMLIRSLAYCQMLVDYVAVALKSPIKKQQRQKGECAHYCHLCEVEVFNILFVKEIGGKWKIFCVRCARGSQCFNDHVVLQQYSFEELSSIFDRFQLCPAKSALIC</sequence>
<dbReference type="SUPFAM" id="SSF51197">
    <property type="entry name" value="Clavaminate synthase-like"/>
    <property type="match status" value="1"/>
</dbReference>
<feature type="compositionally biased region" description="Polar residues" evidence="13">
    <location>
        <begin position="848"/>
        <end position="859"/>
    </location>
</feature>
<dbReference type="Gene3D" id="1.20.58.1370">
    <property type="match status" value="1"/>
</dbReference>
<dbReference type="InterPro" id="IPR011990">
    <property type="entry name" value="TPR-like_helical_dom_sf"/>
</dbReference>
<feature type="compositionally biased region" description="Polar residues" evidence="13">
    <location>
        <begin position="592"/>
        <end position="613"/>
    </location>
</feature>
<keyword evidence="6" id="KW-0156">Chromatin regulator</keyword>
<name>A0ABD2KD19_9BILA</name>
<dbReference type="SMART" id="SM00028">
    <property type="entry name" value="TPR"/>
    <property type="match status" value="5"/>
</dbReference>
<keyword evidence="5" id="KW-0862">Zinc</keyword>
<evidence type="ECO:0000256" key="10">
    <source>
        <dbReference type="ARBA" id="ARBA00023242"/>
    </source>
</evidence>
<evidence type="ECO:0000256" key="11">
    <source>
        <dbReference type="ARBA" id="ARBA00034483"/>
    </source>
</evidence>
<evidence type="ECO:0000256" key="12">
    <source>
        <dbReference type="PROSITE-ProRule" id="PRU00339"/>
    </source>
</evidence>
<dbReference type="PROSITE" id="PS51184">
    <property type="entry name" value="JMJC"/>
    <property type="match status" value="1"/>
</dbReference>
<protein>
    <recommendedName>
        <fullName evidence="14">JmjC domain-containing protein</fullName>
    </recommendedName>
</protein>
<comment type="cofactor">
    <cofactor evidence="1">
        <name>Fe(2+)</name>
        <dbReference type="ChEBI" id="CHEBI:29033"/>
    </cofactor>
</comment>
<evidence type="ECO:0000313" key="15">
    <source>
        <dbReference type="EMBL" id="KAL3100848.1"/>
    </source>
</evidence>
<feature type="repeat" description="TPR" evidence="12">
    <location>
        <begin position="333"/>
        <end position="366"/>
    </location>
</feature>